<proteinExistence type="predicted"/>
<dbReference type="SUPFAM" id="SSF52540">
    <property type="entry name" value="P-loop containing nucleoside triphosphate hydrolases"/>
    <property type="match status" value="1"/>
</dbReference>
<accession>A0ABD5WK41</accession>
<keyword evidence="2" id="KW-1185">Reference proteome</keyword>
<protein>
    <recommendedName>
        <fullName evidence="3">Helicase</fullName>
    </recommendedName>
</protein>
<evidence type="ECO:0000313" key="1">
    <source>
        <dbReference type="EMBL" id="MFC7079478.1"/>
    </source>
</evidence>
<dbReference type="Gene3D" id="3.40.50.300">
    <property type="entry name" value="P-loop containing nucleotide triphosphate hydrolases"/>
    <property type="match status" value="1"/>
</dbReference>
<organism evidence="1 2">
    <name type="scientific">Halorussus caseinilyticus</name>
    <dbReference type="NCBI Taxonomy" id="3034025"/>
    <lineage>
        <taxon>Archaea</taxon>
        <taxon>Methanobacteriati</taxon>
        <taxon>Methanobacteriota</taxon>
        <taxon>Stenosarchaea group</taxon>
        <taxon>Halobacteria</taxon>
        <taxon>Halobacteriales</taxon>
        <taxon>Haladaptataceae</taxon>
        <taxon>Halorussus</taxon>
    </lineage>
</organism>
<evidence type="ECO:0000313" key="2">
    <source>
        <dbReference type="Proteomes" id="UP001596407"/>
    </source>
</evidence>
<name>A0ABD5WK41_9EURY</name>
<gene>
    <name evidence="1" type="ORF">ACFQJ6_04220</name>
</gene>
<dbReference type="Proteomes" id="UP001596407">
    <property type="component" value="Unassembled WGS sequence"/>
</dbReference>
<dbReference type="EMBL" id="JBHSZH010000004">
    <property type="protein sequence ID" value="MFC7079478.1"/>
    <property type="molecule type" value="Genomic_DNA"/>
</dbReference>
<dbReference type="InterPro" id="IPR027417">
    <property type="entry name" value="P-loop_NTPase"/>
</dbReference>
<evidence type="ECO:0008006" key="3">
    <source>
        <dbReference type="Google" id="ProtNLM"/>
    </source>
</evidence>
<comment type="caution">
    <text evidence="1">The sequence shown here is derived from an EMBL/GenBank/DDBJ whole genome shotgun (WGS) entry which is preliminary data.</text>
</comment>
<reference evidence="1 2" key="1">
    <citation type="journal article" date="2019" name="Int. J. Syst. Evol. Microbiol.">
        <title>The Global Catalogue of Microorganisms (GCM) 10K type strain sequencing project: providing services to taxonomists for standard genome sequencing and annotation.</title>
        <authorList>
            <consortium name="The Broad Institute Genomics Platform"/>
            <consortium name="The Broad Institute Genome Sequencing Center for Infectious Disease"/>
            <person name="Wu L."/>
            <person name="Ma J."/>
        </authorList>
    </citation>
    <scope>NUCLEOTIDE SEQUENCE [LARGE SCALE GENOMIC DNA]</scope>
    <source>
        <strain evidence="1 2">DT72</strain>
    </source>
</reference>
<dbReference type="RefSeq" id="WP_382208962.1">
    <property type="nucleotide sequence ID" value="NZ_JBHSZH010000004.1"/>
</dbReference>
<dbReference type="AlphaFoldDB" id="A0ABD5WK41"/>
<sequence>MVRYIREDLTLLAYFLAIFISQISEEPGRLSDLSVGVNQWLGQNNLTGIPDVPEDEINPRIYPGRDPEGVIEETKEFYEEVFRLQRFRDPKIDELCEVIEEHDKKILIFTQYRATADYVYESLRRKSDRVTDANSAVVKGGDDNKQEVIKRFAPEASGYQRTLAESGESEPST</sequence>